<name>A0A9X2WVE3_9GAMM</name>
<evidence type="ECO:0000313" key="13">
    <source>
        <dbReference type="Proteomes" id="UP001155604"/>
    </source>
</evidence>
<dbReference type="InterPro" id="IPR034144">
    <property type="entry name" value="TOPRIM_TopoIII"/>
</dbReference>
<dbReference type="PROSITE" id="PS52039">
    <property type="entry name" value="TOPO_IA_2"/>
    <property type="match status" value="1"/>
</dbReference>
<evidence type="ECO:0000259" key="10">
    <source>
        <dbReference type="PROSITE" id="PS50880"/>
    </source>
</evidence>
<dbReference type="PANTHER" id="PTHR11390">
    <property type="entry name" value="PROKARYOTIC DNA TOPOISOMERASE"/>
    <property type="match status" value="1"/>
</dbReference>
<evidence type="ECO:0000256" key="4">
    <source>
        <dbReference type="ARBA" id="ARBA00022842"/>
    </source>
</evidence>
<dbReference type="Gene3D" id="3.40.50.140">
    <property type="match status" value="1"/>
</dbReference>
<feature type="active site" description="O-(5'-phospho-DNA)-tyrosine intermediate" evidence="8">
    <location>
        <position position="328"/>
    </location>
</feature>
<dbReference type="Gene3D" id="1.10.460.10">
    <property type="entry name" value="Topoisomerase I, domain 2"/>
    <property type="match status" value="1"/>
</dbReference>
<feature type="region of interest" description="Disordered" evidence="9">
    <location>
        <begin position="452"/>
        <end position="483"/>
    </location>
</feature>
<feature type="domain" description="Toprim" evidence="10">
    <location>
        <begin position="1"/>
        <end position="134"/>
    </location>
</feature>
<dbReference type="SMART" id="SM00436">
    <property type="entry name" value="TOP1Bc"/>
    <property type="match status" value="1"/>
</dbReference>
<evidence type="ECO:0000256" key="5">
    <source>
        <dbReference type="ARBA" id="ARBA00023029"/>
    </source>
</evidence>
<feature type="region of interest" description="Interaction with DNA" evidence="8">
    <location>
        <begin position="194"/>
        <end position="199"/>
    </location>
</feature>
<dbReference type="PRINTS" id="PR00417">
    <property type="entry name" value="PRTPISMRASEI"/>
</dbReference>
<protein>
    <recommendedName>
        <fullName evidence="8">DNA topoisomerase 3</fullName>
        <ecNumber evidence="8">5.6.2.1</ecNumber>
    </recommendedName>
    <alternativeName>
        <fullName evidence="8">DNA topoisomerase III</fullName>
    </alternativeName>
</protein>
<dbReference type="CDD" id="cd00186">
    <property type="entry name" value="TOP1Ac"/>
    <property type="match status" value="1"/>
</dbReference>
<feature type="site" description="Interaction with DNA" evidence="8">
    <location>
        <position position="330"/>
    </location>
</feature>
<dbReference type="InterPro" id="IPR000380">
    <property type="entry name" value="Topo_IA"/>
</dbReference>
<keyword evidence="4 8" id="KW-0460">Magnesium</keyword>
<dbReference type="CDD" id="cd03362">
    <property type="entry name" value="TOPRIM_TopoIA_TopoIII"/>
    <property type="match status" value="1"/>
</dbReference>
<dbReference type="InterPro" id="IPR013826">
    <property type="entry name" value="Topo_IA_cen_sub3"/>
</dbReference>
<dbReference type="Gene3D" id="1.10.290.10">
    <property type="entry name" value="Topoisomerase I, domain 4"/>
    <property type="match status" value="1"/>
</dbReference>
<feature type="site" description="Interaction with DNA" evidence="8">
    <location>
        <position position="170"/>
    </location>
</feature>
<dbReference type="GO" id="GO:0043597">
    <property type="term" value="C:cytoplasmic replication fork"/>
    <property type="evidence" value="ECO:0007669"/>
    <property type="project" value="TreeGrafter"/>
</dbReference>
<proteinExistence type="inferred from homology"/>
<dbReference type="HAMAP" id="MF_00953">
    <property type="entry name" value="Topoisom_3_prok"/>
    <property type="match status" value="1"/>
</dbReference>
<dbReference type="Proteomes" id="UP001155604">
    <property type="component" value="Unassembled WGS sequence"/>
</dbReference>
<comment type="function">
    <text evidence="8">Releases the supercoiling and torsional tension of DNA, which is introduced during the DNA replication and transcription, by transiently cleaving and rejoining one strand of the DNA duplex. Introduces a single-strand break via transesterification at a target site in duplex DNA. The scissile phosphodiester is attacked by the catalytic tyrosine of the enzyme, resulting in the formation of a DNA-(5'-phosphotyrosyl)-enzyme intermediate and the expulsion of a 3'-OH DNA strand. The free DNA strand then undergoes passage around the unbroken strand, thus removing DNA supercoils. Finally, in the religation step, the DNA 3'-OH attacks the covalent intermediate to expel the active-site tyrosine and restore the DNA phosphodiester backbone.</text>
</comment>
<gene>
    <name evidence="8" type="primary">topB</name>
    <name evidence="12" type="ORF">NE536_12545</name>
</gene>
<dbReference type="GO" id="GO:0000287">
    <property type="term" value="F:magnesium ion binding"/>
    <property type="evidence" value="ECO:0007669"/>
    <property type="project" value="UniProtKB-UniRule"/>
</dbReference>
<evidence type="ECO:0000256" key="1">
    <source>
        <dbReference type="ARBA" id="ARBA00000213"/>
    </source>
</evidence>
<evidence type="ECO:0000256" key="7">
    <source>
        <dbReference type="ARBA" id="ARBA00023235"/>
    </source>
</evidence>
<dbReference type="PANTHER" id="PTHR11390:SF21">
    <property type="entry name" value="DNA TOPOISOMERASE 3-ALPHA"/>
    <property type="match status" value="1"/>
</dbReference>
<dbReference type="GO" id="GO:0006265">
    <property type="term" value="P:DNA topological change"/>
    <property type="evidence" value="ECO:0007669"/>
    <property type="project" value="UniProtKB-UniRule"/>
</dbReference>
<feature type="compositionally biased region" description="Low complexity" evidence="9">
    <location>
        <begin position="681"/>
        <end position="697"/>
    </location>
</feature>
<dbReference type="InterPro" id="IPR003601">
    <property type="entry name" value="Topo_IA_2"/>
</dbReference>
<feature type="binding site" evidence="8">
    <location>
        <position position="7"/>
    </location>
    <ligand>
        <name>Mg(2+)</name>
        <dbReference type="ChEBI" id="CHEBI:18420"/>
        <label>1</label>
        <note>catalytic</note>
    </ligand>
</feature>
<evidence type="ECO:0000256" key="6">
    <source>
        <dbReference type="ARBA" id="ARBA00023125"/>
    </source>
</evidence>
<accession>A0A9X2WVE3</accession>
<feature type="binding site" evidence="8">
    <location>
        <position position="103"/>
    </location>
    <ligand>
        <name>Mg(2+)</name>
        <dbReference type="ChEBI" id="CHEBI:18420"/>
        <label>1</label>
        <note>catalytic</note>
    </ligand>
</feature>
<dbReference type="PROSITE" id="PS00396">
    <property type="entry name" value="TOPO_IA_1"/>
    <property type="match status" value="1"/>
</dbReference>
<dbReference type="InterPro" id="IPR003602">
    <property type="entry name" value="Topo_IA_DNA-bd_dom"/>
</dbReference>
<feature type="domain" description="Topo IA-type catalytic" evidence="11">
    <location>
        <begin position="155"/>
        <end position="625"/>
    </location>
</feature>
<evidence type="ECO:0000256" key="8">
    <source>
        <dbReference type="HAMAP-Rule" id="MF_00953"/>
    </source>
</evidence>
<dbReference type="InterPro" id="IPR013825">
    <property type="entry name" value="Topo_IA_cen_sub2"/>
</dbReference>
<dbReference type="Pfam" id="PF01751">
    <property type="entry name" value="Toprim"/>
    <property type="match status" value="1"/>
</dbReference>
<dbReference type="NCBIfam" id="NF005829">
    <property type="entry name" value="PRK07726.1"/>
    <property type="match status" value="1"/>
</dbReference>
<feature type="site" description="Interaction with DNA" evidence="8">
    <location>
        <position position="178"/>
    </location>
</feature>
<keyword evidence="13" id="KW-1185">Reference proteome</keyword>
<dbReference type="RefSeq" id="WP_261272887.1">
    <property type="nucleotide sequence ID" value="NZ_JAMTCC010000019.1"/>
</dbReference>
<dbReference type="PROSITE" id="PS50880">
    <property type="entry name" value="TOPRIM"/>
    <property type="match status" value="1"/>
</dbReference>
<dbReference type="FunFam" id="3.40.50.140:FF:000004">
    <property type="entry name" value="DNA topoisomerase 3"/>
    <property type="match status" value="1"/>
</dbReference>
<evidence type="ECO:0000259" key="11">
    <source>
        <dbReference type="PROSITE" id="PS52039"/>
    </source>
</evidence>
<feature type="compositionally biased region" description="Polar residues" evidence="9">
    <location>
        <begin position="457"/>
        <end position="466"/>
    </location>
</feature>
<dbReference type="InterPro" id="IPR023405">
    <property type="entry name" value="Topo_IA_core_domain"/>
</dbReference>
<dbReference type="InterPro" id="IPR013497">
    <property type="entry name" value="Topo_IA_cen"/>
</dbReference>
<keyword evidence="7 8" id="KW-0413">Isomerase</keyword>
<evidence type="ECO:0000256" key="3">
    <source>
        <dbReference type="ARBA" id="ARBA00022723"/>
    </source>
</evidence>
<dbReference type="GO" id="GO:0006281">
    <property type="term" value="P:DNA repair"/>
    <property type="evidence" value="ECO:0007669"/>
    <property type="project" value="TreeGrafter"/>
</dbReference>
<comment type="catalytic activity">
    <reaction evidence="1 8">
        <text>ATP-independent breakage of single-stranded DNA, followed by passage and rejoining.</text>
        <dbReference type="EC" id="5.6.2.1"/>
    </reaction>
</comment>
<organism evidence="12 13">
    <name type="scientific">Shewanella septentrionalis</name>
    <dbReference type="NCBI Taxonomy" id="2952223"/>
    <lineage>
        <taxon>Bacteria</taxon>
        <taxon>Pseudomonadati</taxon>
        <taxon>Pseudomonadota</taxon>
        <taxon>Gammaproteobacteria</taxon>
        <taxon>Alteromonadales</taxon>
        <taxon>Shewanellaceae</taxon>
        <taxon>Shewanella</taxon>
    </lineage>
</organism>
<dbReference type="SMART" id="SM00493">
    <property type="entry name" value="TOPRIM"/>
    <property type="match status" value="1"/>
</dbReference>
<sequence>MILYIAEKPSLGRAIADVLPKPHKKGDGFIEAANGDCVSWCVGHLLEQAEPDAYNPEFKSWKFEHLPIVPDKWQLKPKAATRSQLTVLKRLVKQANTLVNAGDPDREGQLLVDEVIAYLGVTGDKLHQTQRLLISDLNPQAVKRALTQLRSNREFIPLSTSALARSRADWLYGMNMTRAYTIQGKKVGYQGVLSVGRVQTPLLGLVVRRDEEIAHFQSKPFYEVLAHLATEKQETFSAKWQPSEACQPYMDEEGRVLARGLAQNVVSRISDKSALVTQLVAKDKKQNPPLPYSLSALQIDAAKRFGMSAKDVLDTCQSLYERHKLITYPRSDSRYLPVEQHNLAPSVLKAISDGATELLQGADVPDPRLKSKAWDDKKVDAHHAIVPTEKTANLSSLSQRERQLYLHVARQYLAQFYPAYCYSETTVQVTIEGGLFNTKARQDKSLGWKQLFARQEPNGSKASGNKSTEESTGKDDEENDDFIGQLPPLKLGQALHCTRGELLEKNTQPPKAFTDATLLGAMTGISRYVTDPEIRKILKETDGLGTEATRAGIIELLFKRGFLQRLGKSIVSTDVGKGLINSLPASATTPDMTALWEASLNGICHKETSYQAFMQPLLGTLSTLIQNAGAQLPTALNGLQGQGYRKTASNKSGYRKSYSKKSSSAKGIGTTKNDGSNKYASQKTSSKSSVTRSTSRSAYNCRKSTTAV</sequence>
<evidence type="ECO:0000256" key="9">
    <source>
        <dbReference type="SAM" id="MobiDB-lite"/>
    </source>
</evidence>
<dbReference type="SUPFAM" id="SSF56712">
    <property type="entry name" value="Prokaryotic type I DNA topoisomerase"/>
    <property type="match status" value="1"/>
</dbReference>
<dbReference type="SMART" id="SM00437">
    <property type="entry name" value="TOP1Ac"/>
    <property type="match status" value="1"/>
</dbReference>
<dbReference type="InterPro" id="IPR023406">
    <property type="entry name" value="Topo_IA_AS"/>
</dbReference>
<dbReference type="Gene3D" id="2.70.20.10">
    <property type="entry name" value="Topoisomerase I, domain 3"/>
    <property type="match status" value="1"/>
</dbReference>
<dbReference type="NCBIfam" id="TIGR01056">
    <property type="entry name" value="topB"/>
    <property type="match status" value="1"/>
</dbReference>
<dbReference type="GO" id="GO:0003677">
    <property type="term" value="F:DNA binding"/>
    <property type="evidence" value="ECO:0007669"/>
    <property type="project" value="UniProtKB-KW"/>
</dbReference>
<feature type="compositionally biased region" description="Polar residues" evidence="9">
    <location>
        <begin position="670"/>
        <end position="680"/>
    </location>
</feature>
<keyword evidence="5 8" id="KW-0799">Topoisomerase</keyword>
<dbReference type="InterPro" id="IPR006171">
    <property type="entry name" value="TOPRIM_dom"/>
</dbReference>
<feature type="binding site" evidence="8">
    <location>
        <position position="103"/>
    </location>
    <ligand>
        <name>Mg(2+)</name>
        <dbReference type="ChEBI" id="CHEBI:18420"/>
        <label>2</label>
    </ligand>
</feature>
<feature type="site" description="Interaction with DNA" evidence="8">
    <location>
        <position position="61"/>
    </location>
</feature>
<dbReference type="EMBL" id="JAMTCC010000019">
    <property type="protein sequence ID" value="MCT7946183.1"/>
    <property type="molecule type" value="Genomic_DNA"/>
</dbReference>
<dbReference type="InterPro" id="IPR005738">
    <property type="entry name" value="TopoIII"/>
</dbReference>
<comment type="cofactor">
    <cofactor evidence="8">
        <name>Mg(2+)</name>
        <dbReference type="ChEBI" id="CHEBI:18420"/>
    </cofactor>
    <text evidence="8">Binds two Mg(2+) per subunit.</text>
</comment>
<feature type="region of interest" description="Disordered" evidence="9">
    <location>
        <begin position="641"/>
        <end position="708"/>
    </location>
</feature>
<evidence type="ECO:0000256" key="2">
    <source>
        <dbReference type="ARBA" id="ARBA00009446"/>
    </source>
</evidence>
<dbReference type="FunFam" id="1.10.290.10:FF:000004">
    <property type="entry name" value="DNA topoisomerase 3"/>
    <property type="match status" value="1"/>
</dbReference>
<evidence type="ECO:0000313" key="12">
    <source>
        <dbReference type="EMBL" id="MCT7946183.1"/>
    </source>
</evidence>
<dbReference type="GO" id="GO:0006310">
    <property type="term" value="P:DNA recombination"/>
    <property type="evidence" value="ECO:0007669"/>
    <property type="project" value="TreeGrafter"/>
</dbReference>
<dbReference type="InterPro" id="IPR013824">
    <property type="entry name" value="Topo_IA_cen_sub1"/>
</dbReference>
<dbReference type="Pfam" id="PF01131">
    <property type="entry name" value="Topoisom_bac"/>
    <property type="match status" value="1"/>
</dbReference>
<dbReference type="GO" id="GO:0003917">
    <property type="term" value="F:DNA topoisomerase type I (single strand cut, ATP-independent) activity"/>
    <property type="evidence" value="ECO:0007669"/>
    <property type="project" value="UniProtKB-UniRule"/>
</dbReference>
<comment type="similarity">
    <text evidence="2 8">Belongs to the type IA topoisomerase family.</text>
</comment>
<reference evidence="12" key="1">
    <citation type="journal article" date="2023" name="Int. J. Syst. Evol. Microbiol.">
        <title>&lt;i&gt;Shewanella septentrionalis&lt;/i&gt; sp. nov. and &lt;i&gt;Shewanella holmiensis&lt;/i&gt; sp. nov., isolated from Baltic Sea water and sediments.</title>
        <authorList>
            <person name="Martin-Rodriguez A.J."/>
            <person name="Thorell K."/>
            <person name="Joffre E."/>
            <person name="Jensie-Markopoulos S."/>
            <person name="Moore E.R.B."/>
            <person name="Sjoling A."/>
        </authorList>
    </citation>
    <scope>NUCLEOTIDE SEQUENCE</scope>
    <source>
        <strain evidence="12">SP1W3</strain>
    </source>
</reference>
<keyword evidence="3 8" id="KW-0479">Metal-binding</keyword>
<comment type="caution">
    <text evidence="12">The sequence shown here is derived from an EMBL/GenBank/DDBJ whole genome shotgun (WGS) entry which is preliminary data.</text>
</comment>
<keyword evidence="6 8" id="KW-0238">DNA-binding</keyword>
<dbReference type="EC" id="5.6.2.1" evidence="8"/>
<feature type="binding site" evidence="8">
    <location>
        <position position="105"/>
    </location>
    <ligand>
        <name>Mg(2+)</name>
        <dbReference type="ChEBI" id="CHEBI:18420"/>
        <label>2</label>
    </ligand>
</feature>
<comment type="caution">
    <text evidence="8">Lacks conserved residue(s) required for the propagation of feature annotation.</text>
</comment>
<dbReference type="AlphaFoldDB" id="A0A9X2WVE3"/>